<comment type="caution">
    <text evidence="8">The sequence shown here is derived from an EMBL/GenBank/DDBJ whole genome shotgun (WGS) entry which is preliminary data.</text>
</comment>
<evidence type="ECO:0000259" key="7">
    <source>
        <dbReference type="PROSITE" id="PS50157"/>
    </source>
</evidence>
<dbReference type="PROSITE" id="PS00028">
    <property type="entry name" value="ZINC_FINGER_C2H2_1"/>
    <property type="match status" value="1"/>
</dbReference>
<name>A0ABP1RAG9_9HEXA</name>
<dbReference type="Proteomes" id="UP001642540">
    <property type="component" value="Unassembled WGS sequence"/>
</dbReference>
<evidence type="ECO:0000256" key="1">
    <source>
        <dbReference type="ARBA" id="ARBA00022723"/>
    </source>
</evidence>
<protein>
    <recommendedName>
        <fullName evidence="7">C2H2-type domain-containing protein</fullName>
    </recommendedName>
</protein>
<dbReference type="SUPFAM" id="SSF57667">
    <property type="entry name" value="beta-beta-alpha zinc fingers"/>
    <property type="match status" value="1"/>
</dbReference>
<dbReference type="PROSITE" id="PS50157">
    <property type="entry name" value="ZINC_FINGER_C2H2_2"/>
    <property type="match status" value="1"/>
</dbReference>
<evidence type="ECO:0000313" key="8">
    <source>
        <dbReference type="EMBL" id="CAL8121071.1"/>
    </source>
</evidence>
<evidence type="ECO:0000256" key="5">
    <source>
        <dbReference type="SAM" id="MobiDB-lite"/>
    </source>
</evidence>
<keyword evidence="3" id="KW-0862">Zinc</keyword>
<dbReference type="Gene3D" id="3.30.160.60">
    <property type="entry name" value="Classic Zinc Finger"/>
    <property type="match status" value="1"/>
</dbReference>
<dbReference type="PANTHER" id="PTHR23235:SF159">
    <property type="entry name" value="KRUEPPEL-LIKE FACTOR 17"/>
    <property type="match status" value="1"/>
</dbReference>
<accession>A0ABP1RAG9</accession>
<organism evidence="8 9">
    <name type="scientific">Orchesella dallaii</name>
    <dbReference type="NCBI Taxonomy" id="48710"/>
    <lineage>
        <taxon>Eukaryota</taxon>
        <taxon>Metazoa</taxon>
        <taxon>Ecdysozoa</taxon>
        <taxon>Arthropoda</taxon>
        <taxon>Hexapoda</taxon>
        <taxon>Collembola</taxon>
        <taxon>Entomobryomorpha</taxon>
        <taxon>Entomobryoidea</taxon>
        <taxon>Orchesellidae</taxon>
        <taxon>Orchesellinae</taxon>
        <taxon>Orchesella</taxon>
    </lineage>
</organism>
<feature type="region of interest" description="Disordered" evidence="5">
    <location>
        <begin position="701"/>
        <end position="724"/>
    </location>
</feature>
<dbReference type="InterPro" id="IPR013087">
    <property type="entry name" value="Znf_C2H2_type"/>
</dbReference>
<feature type="domain" description="C2H2-type" evidence="7">
    <location>
        <begin position="668"/>
        <end position="692"/>
    </location>
</feature>
<keyword evidence="9" id="KW-1185">Reference proteome</keyword>
<evidence type="ECO:0000256" key="6">
    <source>
        <dbReference type="SAM" id="SignalP"/>
    </source>
</evidence>
<dbReference type="InterPro" id="IPR036236">
    <property type="entry name" value="Znf_C2H2_sf"/>
</dbReference>
<gene>
    <name evidence="8" type="ORF">ODALV1_LOCUS19204</name>
</gene>
<dbReference type="PANTHER" id="PTHR23235">
    <property type="entry name" value="KRUEPPEL-LIKE TRANSCRIPTION FACTOR"/>
    <property type="match status" value="1"/>
</dbReference>
<proteinExistence type="predicted"/>
<keyword evidence="1" id="KW-0479">Metal-binding</keyword>
<evidence type="ECO:0000256" key="3">
    <source>
        <dbReference type="ARBA" id="ARBA00022833"/>
    </source>
</evidence>
<feature type="signal peptide" evidence="6">
    <location>
        <begin position="1"/>
        <end position="32"/>
    </location>
</feature>
<dbReference type="EMBL" id="CAXLJM020000065">
    <property type="protein sequence ID" value="CAL8121071.1"/>
    <property type="molecule type" value="Genomic_DNA"/>
</dbReference>
<feature type="chain" id="PRO_5047440283" description="C2H2-type domain-containing protein" evidence="6">
    <location>
        <begin position="33"/>
        <end position="766"/>
    </location>
</feature>
<keyword evidence="2 4" id="KW-0863">Zinc-finger</keyword>
<evidence type="ECO:0000313" key="9">
    <source>
        <dbReference type="Proteomes" id="UP001642540"/>
    </source>
</evidence>
<keyword evidence="6" id="KW-0732">Signal</keyword>
<reference evidence="8 9" key="1">
    <citation type="submission" date="2024-08" db="EMBL/GenBank/DDBJ databases">
        <authorList>
            <person name="Cucini C."/>
            <person name="Frati F."/>
        </authorList>
    </citation>
    <scope>NUCLEOTIDE SEQUENCE [LARGE SCALE GENOMIC DNA]</scope>
</reference>
<evidence type="ECO:0000256" key="2">
    <source>
        <dbReference type="ARBA" id="ARBA00022771"/>
    </source>
</evidence>
<evidence type="ECO:0000256" key="4">
    <source>
        <dbReference type="PROSITE-ProRule" id="PRU00042"/>
    </source>
</evidence>
<sequence>MLEKFCVTIWIRKSILFSALLLQLVCFQTVTPEHMQLGKVIVDMTKQLNEVISGNISKSYFSRILDSNPVFGMNNLSTSDIEILYNSDCNILEPEQCSQQFQSVAELCNETIPRHLTIFLTVDVPTIIELNKRRNTIKIQLNKLPINLVFNLHEETKCEDFDETTYDDWNNFFGTNSSWISLHPTTKVGYGYSEVTMSCNENYIFGEVVNSADFLVLTMKFGNTVGVTESFGLFQKRMDSLHQKNVKFIKRYESSFYYGTVKKTPKSIYYPTSSSVGGEAHRRLLLKYAQSWVTSSEVDDQSIIVQAPYFEPEIINEFSVITFLNNAVNWYVPSSLAAISKYIKSVFIRHDCNILEPEQCSQQIKSVASLFNKTFPGLLTIFLTVDVPTIIEYNKRRNTTKIELPKRHINVVLNLHEETKCEDWDKTEYSDWNKLSLFHMWRVLLPNANAGFGYSEGIISCIQDFMEIPIREADFFVLTMKFGNTVGVTESFGLFKKRMDSLHKKNVKFIKRSESSSYRTVRKTPKSIYYPTSSSVGGEAHRRLLLKYAQSWVTSSEVDDQSIIVQAVYFEPEVITEFSVIPYVLDYNVKWYVPSSLVAISKYFKSVLISHGLLSVKRVVPALKLQHTSVPTFENIKERSLSGAPSRGFVRSDDLHNHIRIHIREKPYQCDVCSKEFTMSKNLGVHYRTACHQKMLNVGGRVSHDANPNGRQASPKKKKPILPPVPRVNLDTVIAEKEASTKPKRRLIQDCARFVVKLTHQNHHAK</sequence>